<dbReference type="InterPro" id="IPR053149">
    <property type="entry name" value="TPK"/>
</dbReference>
<dbReference type="SUPFAM" id="SSF63999">
    <property type="entry name" value="Thiamin pyrophosphokinase, catalytic domain"/>
    <property type="match status" value="1"/>
</dbReference>
<protein>
    <recommendedName>
        <fullName evidence="5">Thiamine diphosphokinase</fullName>
        <ecNumber evidence="5">2.7.6.2</ecNumber>
    </recommendedName>
</protein>
<keyword evidence="1" id="KW-0808">Transferase</keyword>
<sequence length="216" mass="24637">MKTINLLLGGPTDLWPDEMNSMEIDGEWIGVDRGNLWLIEKGKTPIIAIGDFDSMSSDEQKIVSSHVSDIRTFDPHKDYTDTQLALTIADQELNADIINIYGATGGRIDHFISNFLMATEPKYKSIVHKIRIIDKQNTITYYTPGDGKVVKEDNKHYLAFIPLNQMNLSIYDAEYTLDNHFVPRAFAYSSNQFVTNECNFWFDEGILCVIQSKDQK</sequence>
<keyword evidence="8" id="KW-1185">Reference proteome</keyword>
<dbReference type="PANTHER" id="PTHR41299:SF1">
    <property type="entry name" value="THIAMINE PYROPHOSPHOKINASE"/>
    <property type="match status" value="1"/>
</dbReference>
<evidence type="ECO:0000313" key="8">
    <source>
        <dbReference type="Proteomes" id="UP001438112"/>
    </source>
</evidence>
<dbReference type="InterPro" id="IPR007373">
    <property type="entry name" value="Thiamin_PyroPKinase_B1-bd"/>
</dbReference>
<keyword evidence="3" id="KW-0418">Kinase</keyword>
<evidence type="ECO:0000313" key="7">
    <source>
        <dbReference type="EMBL" id="GAA6114730.1"/>
    </source>
</evidence>
<reference evidence="7 8" key="1">
    <citation type="submission" date="2024-03" db="EMBL/GenBank/DDBJ databases">
        <title>Inconsistent identification of Apilactobacillus kunkeei-related strains obtained by well-developed overall genome related indices.</title>
        <authorList>
            <person name="Maeno S."/>
            <person name="Endo A."/>
        </authorList>
    </citation>
    <scope>NUCLEOTIDE SEQUENCE [LARGE SCALE GENOMIC DNA]</scope>
    <source>
        <strain evidence="7 8">20H-10</strain>
    </source>
</reference>
<accession>A0ABP9ZIW7</accession>
<dbReference type="EMBL" id="BAABVV010000037">
    <property type="protein sequence ID" value="GAA6114730.1"/>
    <property type="molecule type" value="Genomic_DNA"/>
</dbReference>
<evidence type="ECO:0000259" key="6">
    <source>
        <dbReference type="SMART" id="SM00983"/>
    </source>
</evidence>
<dbReference type="Proteomes" id="UP001438112">
    <property type="component" value="Unassembled WGS sequence"/>
</dbReference>
<dbReference type="PANTHER" id="PTHR41299">
    <property type="entry name" value="THIAMINE PYROPHOSPHOKINASE"/>
    <property type="match status" value="1"/>
</dbReference>
<dbReference type="InterPro" id="IPR006282">
    <property type="entry name" value="Thi_PPkinase"/>
</dbReference>
<dbReference type="InterPro" id="IPR036759">
    <property type="entry name" value="TPK_catalytic_sf"/>
</dbReference>
<dbReference type="RefSeq" id="WP_353318310.1">
    <property type="nucleotide sequence ID" value="NZ_BAABVV010000037.1"/>
</dbReference>
<dbReference type="InterPro" id="IPR007371">
    <property type="entry name" value="TPK_catalytic"/>
</dbReference>
<organism evidence="7 8">
    <name type="scientific">Apilactobacillus apinorum</name>
    <dbReference type="NCBI Taxonomy" id="1218495"/>
    <lineage>
        <taxon>Bacteria</taxon>
        <taxon>Bacillati</taxon>
        <taxon>Bacillota</taxon>
        <taxon>Bacilli</taxon>
        <taxon>Lactobacillales</taxon>
        <taxon>Lactobacillaceae</taxon>
        <taxon>Apilactobacillus</taxon>
    </lineage>
</organism>
<dbReference type="Pfam" id="PF04265">
    <property type="entry name" value="TPK_B1_binding"/>
    <property type="match status" value="1"/>
</dbReference>
<dbReference type="Gene3D" id="3.40.50.10240">
    <property type="entry name" value="Thiamin pyrophosphokinase, catalytic domain"/>
    <property type="match status" value="1"/>
</dbReference>
<name>A0ABP9ZIW7_9LACO</name>
<dbReference type="CDD" id="cd07995">
    <property type="entry name" value="TPK"/>
    <property type="match status" value="1"/>
</dbReference>
<feature type="domain" description="Thiamin pyrophosphokinase thiamin-binding" evidence="6">
    <location>
        <begin position="147"/>
        <end position="207"/>
    </location>
</feature>
<keyword evidence="2" id="KW-0547">Nucleotide-binding</keyword>
<dbReference type="EC" id="2.7.6.2" evidence="5"/>
<keyword evidence="4" id="KW-0067">ATP-binding</keyword>
<dbReference type="SMART" id="SM00983">
    <property type="entry name" value="TPK_B1_binding"/>
    <property type="match status" value="1"/>
</dbReference>
<evidence type="ECO:0000256" key="2">
    <source>
        <dbReference type="ARBA" id="ARBA00022741"/>
    </source>
</evidence>
<evidence type="ECO:0000256" key="4">
    <source>
        <dbReference type="ARBA" id="ARBA00022840"/>
    </source>
</evidence>
<gene>
    <name evidence="7" type="ORF">AP20H10_10930</name>
</gene>
<dbReference type="Pfam" id="PF04263">
    <property type="entry name" value="TPK_catalytic"/>
    <property type="match status" value="1"/>
</dbReference>
<evidence type="ECO:0000256" key="3">
    <source>
        <dbReference type="ARBA" id="ARBA00022777"/>
    </source>
</evidence>
<evidence type="ECO:0000256" key="1">
    <source>
        <dbReference type="ARBA" id="ARBA00022679"/>
    </source>
</evidence>
<proteinExistence type="predicted"/>
<evidence type="ECO:0000256" key="5">
    <source>
        <dbReference type="NCBIfam" id="TIGR01378"/>
    </source>
</evidence>
<comment type="caution">
    <text evidence="7">The sequence shown here is derived from an EMBL/GenBank/DDBJ whole genome shotgun (WGS) entry which is preliminary data.</text>
</comment>
<dbReference type="NCBIfam" id="TIGR01378">
    <property type="entry name" value="thi_PPkinase"/>
    <property type="match status" value="1"/>
</dbReference>